<protein>
    <submittedName>
        <fullName evidence="1">Uncharacterized protein</fullName>
    </submittedName>
</protein>
<dbReference type="InParanoid" id="C5L8Q4"/>
<evidence type="ECO:0000313" key="1">
    <source>
        <dbReference type="EMBL" id="EER06889.1"/>
    </source>
</evidence>
<dbReference type="Proteomes" id="UP000007800">
    <property type="component" value="Unassembled WGS sequence"/>
</dbReference>
<sequence length="64" mass="7467">MKDRALADGRDEQDRLEFWNDYKIVYERLSALPDKERTWQGVLQLNRIHEVFSCGINATDGGII</sequence>
<reference evidence="1 2" key="1">
    <citation type="submission" date="2008-07" db="EMBL/GenBank/DDBJ databases">
        <authorList>
            <person name="El-Sayed N."/>
            <person name="Caler E."/>
            <person name="Inman J."/>
            <person name="Amedeo P."/>
            <person name="Hass B."/>
            <person name="Wortman J."/>
        </authorList>
    </citation>
    <scope>NUCLEOTIDE SEQUENCE [LARGE SCALE GENOMIC DNA]</scope>
    <source>
        <strain evidence="2">ATCC 50983 / TXsc</strain>
    </source>
</reference>
<accession>C5L8Q4</accession>
<dbReference type="AlphaFoldDB" id="C5L8Q4"/>
<dbReference type="EMBL" id="GG680283">
    <property type="protein sequence ID" value="EER06889.1"/>
    <property type="molecule type" value="Genomic_DNA"/>
</dbReference>
<name>C5L8Q4_PERM5</name>
<organism evidence="2">
    <name type="scientific">Perkinsus marinus (strain ATCC 50983 / TXsc)</name>
    <dbReference type="NCBI Taxonomy" id="423536"/>
    <lineage>
        <taxon>Eukaryota</taxon>
        <taxon>Sar</taxon>
        <taxon>Alveolata</taxon>
        <taxon>Perkinsozoa</taxon>
        <taxon>Perkinsea</taxon>
        <taxon>Perkinsida</taxon>
        <taxon>Perkinsidae</taxon>
        <taxon>Perkinsus</taxon>
    </lineage>
</organism>
<gene>
    <name evidence="1" type="ORF">Pmar_PMAR008389</name>
</gene>
<dbReference type="OrthoDB" id="465092at2759"/>
<dbReference type="GeneID" id="9057085"/>
<proteinExistence type="predicted"/>
<dbReference type="RefSeq" id="XP_002775073.1">
    <property type="nucleotide sequence ID" value="XM_002775027.1"/>
</dbReference>
<evidence type="ECO:0000313" key="2">
    <source>
        <dbReference type="Proteomes" id="UP000007800"/>
    </source>
</evidence>
<keyword evidence="2" id="KW-1185">Reference proteome</keyword>
<feature type="non-terminal residue" evidence="1">
    <location>
        <position position="64"/>
    </location>
</feature>